<dbReference type="Proteomes" id="UP000000437">
    <property type="component" value="Chromosome 25"/>
</dbReference>
<proteinExistence type="predicted"/>
<gene>
    <name evidence="2" type="primary">LOC101883900</name>
</gene>
<dbReference type="RefSeq" id="XP_073799314.1">
    <property type="nucleotide sequence ID" value="XM_073943213.1"/>
</dbReference>
<accession>A0AC58IYK2</accession>
<sequence length="595" mass="67190">MMTECAEGQESARGKDCVCELENSDPDFPEYKLDNVELTASQCTENITSEKITEIDRLVLGLQRRIWQLVDSVSILEKEDNGNLYAAVSLRIIELEIAEIQDLLDELNQTTSTYQQLSIQAAEELRNMQETMEELEMSDHTQAMVKQRHCGLGHLVGVSGPKTYSLTVYGTSYTFGAWGRDANPAPGDENKYWLVVLSMLQKISLSIWQLVDSVSILEKEDNGNLYAAVSLRIIELEIAEIQDLLDELNQTTSTYQQLSIQAAEELRNMQETMEELEMSDHTQAMVKQRENELIKKELVWCQNVLNSTMPPPTLSPGHCGLGHLVGVSGPKTYSLTVYGTSYTFGAWGRDANPAPGDENKYWLVVLSSSNVYGNFIRQYNSLSTIILGIDPTDTYISSSNPTTNTIQGPNMVMYGNALYYNCYNTYSVCQFNLTTQSVSTVALPNDAGYNSKFPFAHLGTTYSYTDMDFVTDESGVYVIYATTSNFGNVVISKVETSNPPVLGQTWSTSLHKRTVTNTFMVCGVLYATRYLDQETEEIFYSYDTKTNKERYDLRIHIKKMQTNIQSINYNPRDHLLYVFNDAYIVTYVTKFGELY</sequence>
<protein>
    <submittedName>
        <fullName evidence="2">Olfactomedin-4-like</fullName>
    </submittedName>
</protein>
<reference evidence="2" key="1">
    <citation type="submission" date="2025-08" db="UniProtKB">
        <authorList>
            <consortium name="RefSeq"/>
        </authorList>
    </citation>
    <scope>IDENTIFICATION</scope>
    <source>
        <strain evidence="2">Tuebingen</strain>
        <tissue evidence="2">Fibroblasts and whole tissue</tissue>
    </source>
</reference>
<keyword evidence="1" id="KW-1185">Reference proteome</keyword>
<evidence type="ECO:0000313" key="2">
    <source>
        <dbReference type="RefSeq" id="XP_073799314.1"/>
    </source>
</evidence>
<organism evidence="1 2">
    <name type="scientific">Danio rerio</name>
    <name type="common">Zebrafish</name>
    <name type="synonym">Brachydanio rerio</name>
    <dbReference type="NCBI Taxonomy" id="7955"/>
    <lineage>
        <taxon>Eukaryota</taxon>
        <taxon>Metazoa</taxon>
        <taxon>Chordata</taxon>
        <taxon>Craniata</taxon>
        <taxon>Vertebrata</taxon>
        <taxon>Euteleostomi</taxon>
        <taxon>Actinopterygii</taxon>
        <taxon>Neopterygii</taxon>
        <taxon>Teleostei</taxon>
        <taxon>Ostariophysi</taxon>
        <taxon>Cypriniformes</taxon>
        <taxon>Danionidae</taxon>
        <taxon>Danioninae</taxon>
        <taxon>Danio</taxon>
    </lineage>
</organism>
<name>A0AC58IYK2_DANRE</name>
<evidence type="ECO:0000313" key="1">
    <source>
        <dbReference type="Proteomes" id="UP000000437"/>
    </source>
</evidence>